<evidence type="ECO:0000313" key="2">
    <source>
        <dbReference type="Proteomes" id="UP001164539"/>
    </source>
</evidence>
<keyword evidence="2" id="KW-1185">Reference proteome</keyword>
<sequence>MGLPQVSSSNNAEGVAATSLGSFLQSPPRLVGVSTCDLDGMHGGGTMSQTVQDTSCSSIGEFQRKAPLEMSKFSDGSFSSGGATDALSSVHGFRTGSADKVGFFTPKSAGNAQNPVSRIVGFESRGTGSLSKELEGVSADHAHSSSVDGGTVNGTESGGSLVRKRLFSPLKSMLLPDQFNGDPLDIGFSNAQVYSPAGTNSSGIAMSQDCKKVNVGSKIHFTTSSWSLSSCLEEKSVPYDKSRTASIFFTDGPLLENNDTSPHNNFLYTSGPDNFNESNKVRSHSGLVPISPKKAISTCLSLSPLGPKCSERIETVRGCRKVKKETEYCCSTLKNLEESIDHSDSGIIFGSDEAEFRIGSRSFEDVHKDFRPSSLESTAGLTWPFCQESPPPSHCSRFIRSLSGLSVRRSLVGSFEESLLSGRFISGKSSQRIDGFLAVLSITGGNFSTQSQKLPFSVTSVDGDCYLLYYASIDLAGNSSNKYRAQKLQRDIGNDDSQAVKSCFRIPMKGRIQLVLSNPEKTPVHTYLCNYDLSDMPAGTKTFLRQKVTLASSGLTSTELKRGQIGLDTKVKEKNTNVKESEGSDLVDSLDRGNPSNQPQNVASIPSCTHENGNGECLRTDHKETTWMDACHGTFKKSGHGCSKVNENSTGALRYALHLRFLCPSSKKSSSSVQRCKSDPVSLPEGERRFYLYNDLRVVFPQRHSDADEGKLNVEYHFPEDPRYFNIGK</sequence>
<dbReference type="EMBL" id="CM051394">
    <property type="protein sequence ID" value="KAJ4729519.1"/>
    <property type="molecule type" value="Genomic_DNA"/>
</dbReference>
<dbReference type="Proteomes" id="UP001164539">
    <property type="component" value="Chromosome 1"/>
</dbReference>
<evidence type="ECO:0000313" key="1">
    <source>
        <dbReference type="EMBL" id="KAJ4729519.1"/>
    </source>
</evidence>
<proteinExistence type="predicted"/>
<comment type="caution">
    <text evidence="1">The sequence shown here is derived from an EMBL/GenBank/DDBJ whole genome shotgun (WGS) entry which is preliminary data.</text>
</comment>
<organism evidence="1 2">
    <name type="scientific">Melia azedarach</name>
    <name type="common">Chinaberry tree</name>
    <dbReference type="NCBI Taxonomy" id="155640"/>
    <lineage>
        <taxon>Eukaryota</taxon>
        <taxon>Viridiplantae</taxon>
        <taxon>Streptophyta</taxon>
        <taxon>Embryophyta</taxon>
        <taxon>Tracheophyta</taxon>
        <taxon>Spermatophyta</taxon>
        <taxon>Magnoliopsida</taxon>
        <taxon>eudicotyledons</taxon>
        <taxon>Gunneridae</taxon>
        <taxon>Pentapetalae</taxon>
        <taxon>rosids</taxon>
        <taxon>malvids</taxon>
        <taxon>Sapindales</taxon>
        <taxon>Meliaceae</taxon>
        <taxon>Melia</taxon>
    </lineage>
</organism>
<reference evidence="1 2" key="1">
    <citation type="journal article" date="2023" name="Science">
        <title>Complex scaffold remodeling in plant triterpene biosynthesis.</title>
        <authorList>
            <person name="De La Pena R."/>
            <person name="Hodgson H."/>
            <person name="Liu J.C."/>
            <person name="Stephenson M.J."/>
            <person name="Martin A.C."/>
            <person name="Owen C."/>
            <person name="Harkess A."/>
            <person name="Leebens-Mack J."/>
            <person name="Jimenez L.E."/>
            <person name="Osbourn A."/>
            <person name="Sattely E.S."/>
        </authorList>
    </citation>
    <scope>NUCLEOTIDE SEQUENCE [LARGE SCALE GENOMIC DNA]</scope>
    <source>
        <strain evidence="2">cv. JPN11</strain>
        <tissue evidence="1">Leaf</tissue>
    </source>
</reference>
<gene>
    <name evidence="1" type="ORF">OWV82_002290</name>
</gene>
<protein>
    <submittedName>
        <fullName evidence="1">Meiosis chromosome segregation family protein</fullName>
    </submittedName>
</protein>
<name>A0ACC1Z1L9_MELAZ</name>
<accession>A0ACC1Z1L9</accession>